<dbReference type="GO" id="GO:0016192">
    <property type="term" value="P:vesicle-mediated transport"/>
    <property type="evidence" value="ECO:0007669"/>
    <property type="project" value="InterPro"/>
</dbReference>
<dbReference type="PROSITE" id="PS51205">
    <property type="entry name" value="VPS9"/>
    <property type="match status" value="1"/>
</dbReference>
<dbReference type="PANTHER" id="PTHR23101:SF58">
    <property type="entry name" value="RAS AND RAB INTERACTOR 3"/>
    <property type="match status" value="1"/>
</dbReference>
<dbReference type="GO" id="GO:0005096">
    <property type="term" value="F:GTPase activator activity"/>
    <property type="evidence" value="ECO:0007669"/>
    <property type="project" value="UniProtKB-KW"/>
</dbReference>
<comment type="subcellular location">
    <subcellularLocation>
        <location evidence="1">Cytoplasm</location>
    </subcellularLocation>
</comment>
<dbReference type="STRING" id="1676925.ENSPKIP00000033651"/>
<dbReference type="Ensembl" id="ENSPKIT00000014543.1">
    <property type="protein sequence ID" value="ENSPKIP00000033651.1"/>
    <property type="gene ID" value="ENSPKIG00000013286.1"/>
</dbReference>
<dbReference type="Proteomes" id="UP000261540">
    <property type="component" value="Unplaced"/>
</dbReference>
<dbReference type="GO" id="GO:0007165">
    <property type="term" value="P:signal transduction"/>
    <property type="evidence" value="ECO:0007669"/>
    <property type="project" value="InterPro"/>
</dbReference>
<dbReference type="SMART" id="SM00167">
    <property type="entry name" value="VPS9"/>
    <property type="match status" value="1"/>
</dbReference>
<evidence type="ECO:0000256" key="1">
    <source>
        <dbReference type="ARBA" id="ARBA00004496"/>
    </source>
</evidence>
<dbReference type="GeneTree" id="ENSGT00940000158622"/>
<evidence type="ECO:0000313" key="9">
    <source>
        <dbReference type="Proteomes" id="UP000261540"/>
    </source>
</evidence>
<evidence type="ECO:0000259" key="7">
    <source>
        <dbReference type="PROSITE" id="PS51205"/>
    </source>
</evidence>
<keyword evidence="5" id="KW-0727">SH2 domain</keyword>
<evidence type="ECO:0000256" key="2">
    <source>
        <dbReference type="ARBA" id="ARBA00006919"/>
    </source>
</evidence>
<dbReference type="FunFam" id="1.20.1050.80:FF:000002">
    <property type="entry name" value="Ras and Rab interactor 2"/>
    <property type="match status" value="1"/>
</dbReference>
<sequence length="234" mass="26661">MLHKEYSPEKKISILLKTCKVIYESMSVSCPGRTLGADDFLPVLMYVVAHSNIAPLMLDVEYMMELMDPAMQLGEGSYYLTTTYGALEHIKNYDVMQMTRQLSLEVQDSIHRWERHRTLSKKRLSGSPVEDFVKVSLLEAGANIKTLGVRASTTLQDLCRQCAETFEVVEPDTYRLYISVDGKYQSLTPKELPLSVKSSLHHSEHRAKYHFVYRPGVCESEADDVPFFLLPSDI</sequence>
<feature type="domain" description="Ras-associating" evidence="6">
    <location>
        <begin position="145"/>
        <end position="216"/>
    </location>
</feature>
<proteinExistence type="inferred from homology"/>
<protein>
    <recommendedName>
        <fullName evidence="10">Ras and Rab interactor 3</fullName>
    </recommendedName>
</protein>
<organism evidence="8 9">
    <name type="scientific">Paramormyrops kingsleyae</name>
    <dbReference type="NCBI Taxonomy" id="1676925"/>
    <lineage>
        <taxon>Eukaryota</taxon>
        <taxon>Metazoa</taxon>
        <taxon>Chordata</taxon>
        <taxon>Craniata</taxon>
        <taxon>Vertebrata</taxon>
        <taxon>Euteleostomi</taxon>
        <taxon>Actinopterygii</taxon>
        <taxon>Neopterygii</taxon>
        <taxon>Teleostei</taxon>
        <taxon>Osteoglossocephala</taxon>
        <taxon>Osteoglossomorpha</taxon>
        <taxon>Osteoglossiformes</taxon>
        <taxon>Mormyridae</taxon>
        <taxon>Paramormyrops</taxon>
    </lineage>
</organism>
<dbReference type="Gene3D" id="1.20.1050.80">
    <property type="entry name" value="VPS9 domain"/>
    <property type="match status" value="1"/>
</dbReference>
<dbReference type="GO" id="GO:0030139">
    <property type="term" value="C:endocytic vesicle"/>
    <property type="evidence" value="ECO:0007669"/>
    <property type="project" value="TreeGrafter"/>
</dbReference>
<dbReference type="InterPro" id="IPR000159">
    <property type="entry name" value="RA_dom"/>
</dbReference>
<dbReference type="PANTHER" id="PTHR23101">
    <property type="entry name" value="RAB GDP/GTP EXCHANGE FACTOR"/>
    <property type="match status" value="1"/>
</dbReference>
<dbReference type="InterPro" id="IPR003123">
    <property type="entry name" value="VPS9"/>
</dbReference>
<dbReference type="GO" id="GO:0005085">
    <property type="term" value="F:guanyl-nucleotide exchange factor activity"/>
    <property type="evidence" value="ECO:0007669"/>
    <property type="project" value="InterPro"/>
</dbReference>
<dbReference type="InterPro" id="IPR045046">
    <property type="entry name" value="Vps9-like"/>
</dbReference>
<dbReference type="AlphaFoldDB" id="A0A3B3SU55"/>
<name>A0A3B3SU55_9TELE</name>
<evidence type="ECO:0000259" key="6">
    <source>
        <dbReference type="PROSITE" id="PS50200"/>
    </source>
</evidence>
<keyword evidence="4" id="KW-0963">Cytoplasm</keyword>
<dbReference type="PROSITE" id="PS50200">
    <property type="entry name" value="RA"/>
    <property type="match status" value="1"/>
</dbReference>
<evidence type="ECO:0000256" key="3">
    <source>
        <dbReference type="ARBA" id="ARBA00022468"/>
    </source>
</evidence>
<comment type="similarity">
    <text evidence="2">Belongs to the RIN (Ras interaction/interference) family.</text>
</comment>
<keyword evidence="3" id="KW-0343">GTPase activation</keyword>
<evidence type="ECO:0008006" key="10">
    <source>
        <dbReference type="Google" id="ProtNLM"/>
    </source>
</evidence>
<keyword evidence="9" id="KW-1185">Reference proteome</keyword>
<dbReference type="GO" id="GO:0031267">
    <property type="term" value="F:small GTPase binding"/>
    <property type="evidence" value="ECO:0007669"/>
    <property type="project" value="TreeGrafter"/>
</dbReference>
<reference evidence="8" key="1">
    <citation type="submission" date="2025-08" db="UniProtKB">
        <authorList>
            <consortium name="Ensembl"/>
        </authorList>
    </citation>
    <scope>IDENTIFICATION</scope>
</reference>
<dbReference type="Pfam" id="PF00788">
    <property type="entry name" value="RA"/>
    <property type="match status" value="1"/>
</dbReference>
<dbReference type="Pfam" id="PF02204">
    <property type="entry name" value="VPS9"/>
    <property type="match status" value="1"/>
</dbReference>
<reference evidence="8" key="2">
    <citation type="submission" date="2025-09" db="UniProtKB">
        <authorList>
            <consortium name="Ensembl"/>
        </authorList>
    </citation>
    <scope>IDENTIFICATION</scope>
</reference>
<dbReference type="SMART" id="SM00314">
    <property type="entry name" value="RA"/>
    <property type="match status" value="1"/>
</dbReference>
<dbReference type="InterPro" id="IPR037191">
    <property type="entry name" value="VPS9_dom_sf"/>
</dbReference>
<feature type="domain" description="VPS9" evidence="7">
    <location>
        <begin position="1"/>
        <end position="99"/>
    </location>
</feature>
<dbReference type="GO" id="GO:0005829">
    <property type="term" value="C:cytosol"/>
    <property type="evidence" value="ECO:0007669"/>
    <property type="project" value="TreeGrafter"/>
</dbReference>
<evidence type="ECO:0000256" key="5">
    <source>
        <dbReference type="ARBA" id="ARBA00022999"/>
    </source>
</evidence>
<evidence type="ECO:0000256" key="4">
    <source>
        <dbReference type="ARBA" id="ARBA00022490"/>
    </source>
</evidence>
<dbReference type="SUPFAM" id="SSF109993">
    <property type="entry name" value="VPS9 domain"/>
    <property type="match status" value="1"/>
</dbReference>
<evidence type="ECO:0000313" key="8">
    <source>
        <dbReference type="Ensembl" id="ENSPKIP00000033651.1"/>
    </source>
</evidence>
<accession>A0A3B3SU55</accession>